<dbReference type="InParanoid" id="A0A4W3K6J6"/>
<dbReference type="GeneTree" id="ENSGT00940000168227"/>
<evidence type="ECO:0000256" key="2">
    <source>
        <dbReference type="SAM" id="MobiDB-lite"/>
    </source>
</evidence>
<dbReference type="GO" id="GO:0051653">
    <property type="term" value="P:spindle localization"/>
    <property type="evidence" value="ECO:0007669"/>
    <property type="project" value="TreeGrafter"/>
</dbReference>
<proteinExistence type="predicted"/>
<reference evidence="6" key="1">
    <citation type="journal article" date="2006" name="Science">
        <title>Ancient noncoding elements conserved in the human genome.</title>
        <authorList>
            <person name="Venkatesh B."/>
            <person name="Kirkness E.F."/>
            <person name="Loh Y.H."/>
            <person name="Halpern A.L."/>
            <person name="Lee A.P."/>
            <person name="Johnson J."/>
            <person name="Dandona N."/>
            <person name="Viswanathan L.D."/>
            <person name="Tay A."/>
            <person name="Venter J.C."/>
            <person name="Strausberg R.L."/>
            <person name="Brenner S."/>
        </authorList>
    </citation>
    <scope>NUCLEOTIDE SEQUENCE [LARGE SCALE GENOMIC DNA]</scope>
</reference>
<feature type="region of interest" description="Disordered" evidence="2">
    <location>
        <begin position="22"/>
        <end position="44"/>
    </location>
</feature>
<reference evidence="6" key="2">
    <citation type="journal article" date="2007" name="PLoS Biol.">
        <title>Survey sequencing and comparative analysis of the elephant shark (Callorhinchus milii) genome.</title>
        <authorList>
            <person name="Venkatesh B."/>
            <person name="Kirkness E.F."/>
            <person name="Loh Y.H."/>
            <person name="Halpern A.L."/>
            <person name="Lee A.P."/>
            <person name="Johnson J."/>
            <person name="Dandona N."/>
            <person name="Viswanathan L.D."/>
            <person name="Tay A."/>
            <person name="Venter J.C."/>
            <person name="Strausberg R.L."/>
            <person name="Brenner S."/>
        </authorList>
    </citation>
    <scope>NUCLEOTIDE SEQUENCE [LARGE SCALE GENOMIC DNA]</scope>
</reference>
<evidence type="ECO:0000259" key="3">
    <source>
        <dbReference type="Pfam" id="PF14658"/>
    </source>
</evidence>
<evidence type="ECO:0000313" key="5">
    <source>
        <dbReference type="Ensembl" id="ENSCMIP00000039880.1"/>
    </source>
</evidence>
<dbReference type="GO" id="GO:0000800">
    <property type="term" value="C:lateral element"/>
    <property type="evidence" value="ECO:0007669"/>
    <property type="project" value="TreeGrafter"/>
</dbReference>
<dbReference type="GO" id="GO:0007015">
    <property type="term" value="P:actin filament organization"/>
    <property type="evidence" value="ECO:0007669"/>
    <property type="project" value="TreeGrafter"/>
</dbReference>
<protein>
    <submittedName>
        <fullName evidence="5">Uncharacterized protein</fullName>
    </submittedName>
</protein>
<dbReference type="Pfam" id="PF14662">
    <property type="entry name" value="KASH_CCD"/>
    <property type="match status" value="1"/>
</dbReference>
<evidence type="ECO:0000256" key="1">
    <source>
        <dbReference type="SAM" id="Coils"/>
    </source>
</evidence>
<dbReference type="STRING" id="7868.ENSCMIP00000039880"/>
<dbReference type="GO" id="GO:0090220">
    <property type="term" value="P:chromosome localization to nuclear envelope involved in homologous chromosome segregation"/>
    <property type="evidence" value="ECO:0007669"/>
    <property type="project" value="TreeGrafter"/>
</dbReference>
<dbReference type="Pfam" id="PF14658">
    <property type="entry name" value="EF-hand_9"/>
    <property type="match status" value="1"/>
</dbReference>
<dbReference type="GO" id="GO:0090619">
    <property type="term" value="C:meiotic spindle pole"/>
    <property type="evidence" value="ECO:0007669"/>
    <property type="project" value="TreeGrafter"/>
</dbReference>
<dbReference type="InterPro" id="IPR039508">
    <property type="entry name" value="KASH5_EF-hand-like_dom"/>
</dbReference>
<dbReference type="GO" id="GO:0051225">
    <property type="term" value="P:spindle assembly"/>
    <property type="evidence" value="ECO:0007669"/>
    <property type="project" value="TreeGrafter"/>
</dbReference>
<dbReference type="Proteomes" id="UP000314986">
    <property type="component" value="Unassembled WGS sequence"/>
</dbReference>
<dbReference type="InterPro" id="IPR028168">
    <property type="entry name" value="KASH5_CC"/>
</dbReference>
<feature type="compositionally biased region" description="Basic and acidic residues" evidence="2">
    <location>
        <begin position="33"/>
        <end position="44"/>
    </location>
</feature>
<keyword evidence="6" id="KW-1185">Reference proteome</keyword>
<dbReference type="InterPro" id="IPR028170">
    <property type="entry name" value="KASH5"/>
</dbReference>
<keyword evidence="1" id="KW-0175">Coiled coil</keyword>
<accession>A0A4W3K6J6</accession>
<dbReference type="GO" id="GO:0034397">
    <property type="term" value="P:telomere localization"/>
    <property type="evidence" value="ECO:0007669"/>
    <property type="project" value="InterPro"/>
</dbReference>
<sequence>MIFIRHLSRRENVPRHWTVGVSDPSWGPGSGGVEDREGGGRREGDWSKRRAFRQVLKETREGVRQRDIVFTFLTMLKRLLMHCFTAGKVAVSKIVDYLRHTTSRSSEDSGLEDLCNMLDPNNQDISIDLDTYHAVMKEWIEECRRKSIHEETPEVINPIEDAVNIQDGLVPGIKLSDAMNGTAGSLEAFGGEISKGDLESSDLISCIADLQYNNHKLQEQNCKLRLTVDAMEETNHRLMEGTEELQNQIKSAQQSVLKEKSLKEELEEMKANMSHLEDRSEKLLLQNKQMAKDNQSLISQIGSLQEENIGNAIEMDDLHKRIAVLTDDKEKLDMQLNDFKGQIHKKEATLNKKNSQVGELTSTIEEYSLIIEALRTEKNNLENQMLLMQQELAT</sequence>
<reference evidence="5" key="4">
    <citation type="submission" date="2025-08" db="UniProtKB">
        <authorList>
            <consortium name="Ensembl"/>
        </authorList>
    </citation>
    <scope>IDENTIFICATION</scope>
</reference>
<dbReference type="GO" id="GO:0000781">
    <property type="term" value="C:chromosome, telomeric region"/>
    <property type="evidence" value="ECO:0007669"/>
    <property type="project" value="TreeGrafter"/>
</dbReference>
<dbReference type="GO" id="GO:0070840">
    <property type="term" value="F:dynein complex binding"/>
    <property type="evidence" value="ECO:0007669"/>
    <property type="project" value="TreeGrafter"/>
</dbReference>
<dbReference type="GO" id="GO:0005640">
    <property type="term" value="C:nuclear outer membrane"/>
    <property type="evidence" value="ECO:0007669"/>
    <property type="project" value="TreeGrafter"/>
</dbReference>
<name>A0A4W3K6J6_CALMI</name>
<feature type="coiled-coil region" evidence="1">
    <location>
        <begin position="364"/>
        <end position="391"/>
    </location>
</feature>
<dbReference type="GO" id="GO:0007129">
    <property type="term" value="P:homologous chromosome pairing at meiosis"/>
    <property type="evidence" value="ECO:0007669"/>
    <property type="project" value="TreeGrafter"/>
</dbReference>
<dbReference type="PANTHER" id="PTHR47300">
    <property type="entry name" value="PROTEIN KASH5"/>
    <property type="match status" value="1"/>
</dbReference>
<feature type="coiled-coil region" evidence="1">
    <location>
        <begin position="228"/>
        <end position="335"/>
    </location>
</feature>
<organism evidence="5 6">
    <name type="scientific">Callorhinchus milii</name>
    <name type="common">Ghost shark</name>
    <dbReference type="NCBI Taxonomy" id="7868"/>
    <lineage>
        <taxon>Eukaryota</taxon>
        <taxon>Metazoa</taxon>
        <taxon>Chordata</taxon>
        <taxon>Craniata</taxon>
        <taxon>Vertebrata</taxon>
        <taxon>Chondrichthyes</taxon>
        <taxon>Holocephali</taxon>
        <taxon>Chimaeriformes</taxon>
        <taxon>Callorhinchidae</taxon>
        <taxon>Callorhinchus</taxon>
    </lineage>
</organism>
<dbReference type="AlphaFoldDB" id="A0A4W3K6J6"/>
<evidence type="ECO:0000259" key="4">
    <source>
        <dbReference type="Pfam" id="PF14662"/>
    </source>
</evidence>
<reference evidence="5" key="5">
    <citation type="submission" date="2025-09" db="UniProtKB">
        <authorList>
            <consortium name="Ensembl"/>
        </authorList>
    </citation>
    <scope>IDENTIFICATION</scope>
</reference>
<reference evidence="6" key="3">
    <citation type="journal article" date="2014" name="Nature">
        <title>Elephant shark genome provides unique insights into gnathostome evolution.</title>
        <authorList>
            <consortium name="International Elephant Shark Genome Sequencing Consortium"/>
            <person name="Venkatesh B."/>
            <person name="Lee A.P."/>
            <person name="Ravi V."/>
            <person name="Maurya A.K."/>
            <person name="Lian M.M."/>
            <person name="Swann J.B."/>
            <person name="Ohta Y."/>
            <person name="Flajnik M.F."/>
            <person name="Sutoh Y."/>
            <person name="Kasahara M."/>
            <person name="Hoon S."/>
            <person name="Gangu V."/>
            <person name="Roy S.W."/>
            <person name="Irimia M."/>
            <person name="Korzh V."/>
            <person name="Kondrychyn I."/>
            <person name="Lim Z.W."/>
            <person name="Tay B.H."/>
            <person name="Tohari S."/>
            <person name="Kong K.W."/>
            <person name="Ho S."/>
            <person name="Lorente-Galdos B."/>
            <person name="Quilez J."/>
            <person name="Marques-Bonet T."/>
            <person name="Raney B.J."/>
            <person name="Ingham P.W."/>
            <person name="Tay A."/>
            <person name="Hillier L.W."/>
            <person name="Minx P."/>
            <person name="Boehm T."/>
            <person name="Wilson R.K."/>
            <person name="Brenner S."/>
            <person name="Warren W.C."/>
        </authorList>
    </citation>
    <scope>NUCLEOTIDE SEQUENCE [LARGE SCALE GENOMIC DNA]</scope>
</reference>
<dbReference type="GO" id="GO:0034993">
    <property type="term" value="C:meiotic nuclear membrane microtubule tethering complex"/>
    <property type="evidence" value="ECO:0007669"/>
    <property type="project" value="InterPro"/>
</dbReference>
<evidence type="ECO:0000313" key="6">
    <source>
        <dbReference type="Proteomes" id="UP000314986"/>
    </source>
</evidence>
<dbReference type="PANTHER" id="PTHR47300:SF1">
    <property type="entry name" value="PROTEIN KASH5"/>
    <property type="match status" value="1"/>
</dbReference>
<dbReference type="Ensembl" id="ENSCMIT00000040451.1">
    <property type="protein sequence ID" value="ENSCMIP00000039880.1"/>
    <property type="gene ID" value="ENSCMIG00000016678.1"/>
</dbReference>
<dbReference type="OMA" id="TAMGAWI"/>
<feature type="domain" description="KASH5-like coiled-coil" evidence="4">
    <location>
        <begin position="199"/>
        <end position="385"/>
    </location>
</feature>
<feature type="domain" description="Protein KASH5 EF-hand-like" evidence="3">
    <location>
        <begin position="86"/>
        <end position="140"/>
    </location>
</feature>